<reference evidence="1" key="1">
    <citation type="submission" date="2022-08" db="EMBL/GenBank/DDBJ databases">
        <title>Genome Sequence of Fusarium decemcellulare.</title>
        <authorList>
            <person name="Buettner E."/>
        </authorList>
    </citation>
    <scope>NUCLEOTIDE SEQUENCE</scope>
    <source>
        <strain evidence="1">Babe19</strain>
    </source>
</reference>
<dbReference type="Proteomes" id="UP001148629">
    <property type="component" value="Unassembled WGS sequence"/>
</dbReference>
<sequence length="124" mass="13380">MRRTGELRLEGKSGADPAEEPEREKREAIPRELSNSEGRGVLASRTLGLHQWTMLQSGTLHIIVDGALRGDEGGIDLEEDVVEGCAKVDAVNGGVARRLGVVDVLLILSSKTTKTISLKNHPFP</sequence>
<evidence type="ECO:0000313" key="2">
    <source>
        <dbReference type="Proteomes" id="UP001148629"/>
    </source>
</evidence>
<proteinExistence type="predicted"/>
<dbReference type="EMBL" id="JANRMS010000256">
    <property type="protein sequence ID" value="KAJ3543199.1"/>
    <property type="molecule type" value="Genomic_DNA"/>
</dbReference>
<name>A0ACC1SNK6_9HYPO</name>
<organism evidence="1 2">
    <name type="scientific">Fusarium decemcellulare</name>
    <dbReference type="NCBI Taxonomy" id="57161"/>
    <lineage>
        <taxon>Eukaryota</taxon>
        <taxon>Fungi</taxon>
        <taxon>Dikarya</taxon>
        <taxon>Ascomycota</taxon>
        <taxon>Pezizomycotina</taxon>
        <taxon>Sordariomycetes</taxon>
        <taxon>Hypocreomycetidae</taxon>
        <taxon>Hypocreales</taxon>
        <taxon>Nectriaceae</taxon>
        <taxon>Fusarium</taxon>
        <taxon>Fusarium decemcellulare species complex</taxon>
    </lineage>
</organism>
<evidence type="ECO:0000313" key="1">
    <source>
        <dbReference type="EMBL" id="KAJ3543199.1"/>
    </source>
</evidence>
<comment type="caution">
    <text evidence="1">The sequence shown here is derived from an EMBL/GenBank/DDBJ whole genome shotgun (WGS) entry which is preliminary data.</text>
</comment>
<keyword evidence="2" id="KW-1185">Reference proteome</keyword>
<accession>A0ACC1SNK6</accession>
<gene>
    <name evidence="1" type="ORF">NM208_g3699</name>
</gene>
<protein>
    <submittedName>
        <fullName evidence="1">Uncharacterized protein</fullName>
    </submittedName>
</protein>